<organism evidence="2 3">
    <name type="scientific">Parasulfitobacter algicola</name>
    <dbReference type="NCBI Taxonomy" id="2614809"/>
    <lineage>
        <taxon>Bacteria</taxon>
        <taxon>Pseudomonadati</taxon>
        <taxon>Pseudomonadota</taxon>
        <taxon>Alphaproteobacteria</taxon>
        <taxon>Rhodobacterales</taxon>
        <taxon>Roseobacteraceae</taxon>
        <taxon>Parasulfitobacter</taxon>
    </lineage>
</organism>
<comment type="caution">
    <text evidence="2">The sequence shown here is derived from an EMBL/GenBank/DDBJ whole genome shotgun (WGS) entry which is preliminary data.</text>
</comment>
<evidence type="ECO:0000259" key="1">
    <source>
        <dbReference type="Pfam" id="PF01909"/>
    </source>
</evidence>
<dbReference type="Pfam" id="PF01909">
    <property type="entry name" value="NTP_transf_2"/>
    <property type="match status" value="1"/>
</dbReference>
<sequence length="267" mass="29930">MKSKRVIETISNALRDHSAVRGLFLSGSFGNGRADAFSDIDFVLVSENGPTDEVAGAWKAAVARTGDIVMWWDRSARPALINAITADWTRTDVIILKPEQFAAHNQASLRPLFDHDGLFDQLPKEQPQPQALPARLFRQIEEFIRILGLLHLAAGREEYINGVAGIFHLRTKLIDLMVEETAAPDRGGALHLNRLLTEEQKALITALPSPLAEREAMIATHLEYAKAYLPRARKLAKQRGVEWPERFEAATWDKLHEALGVERPYEL</sequence>
<dbReference type="SUPFAM" id="SSF81301">
    <property type="entry name" value="Nucleotidyltransferase"/>
    <property type="match status" value="1"/>
</dbReference>
<evidence type="ECO:0000313" key="3">
    <source>
        <dbReference type="Proteomes" id="UP000777935"/>
    </source>
</evidence>
<gene>
    <name evidence="2" type="ORF">HRQ87_19530</name>
</gene>
<name>A0ABX2J137_9RHOB</name>
<dbReference type="Proteomes" id="UP000777935">
    <property type="component" value="Unassembled WGS sequence"/>
</dbReference>
<evidence type="ECO:0000313" key="2">
    <source>
        <dbReference type="EMBL" id="NSX56976.1"/>
    </source>
</evidence>
<feature type="domain" description="Polymerase nucleotidyl transferase" evidence="1">
    <location>
        <begin position="7"/>
        <end position="51"/>
    </location>
</feature>
<dbReference type="InterPro" id="IPR043519">
    <property type="entry name" value="NT_sf"/>
</dbReference>
<accession>A0ABX2J137</accession>
<protein>
    <submittedName>
        <fullName evidence="2">Nucleotidyltransferase domain-containing protein</fullName>
    </submittedName>
</protein>
<dbReference type="CDD" id="cd05403">
    <property type="entry name" value="NT_KNTase_like"/>
    <property type="match status" value="1"/>
</dbReference>
<dbReference type="Gene3D" id="3.30.460.10">
    <property type="entry name" value="Beta Polymerase, domain 2"/>
    <property type="match status" value="1"/>
</dbReference>
<dbReference type="EMBL" id="JABUFE010000028">
    <property type="protein sequence ID" value="NSX56976.1"/>
    <property type="molecule type" value="Genomic_DNA"/>
</dbReference>
<proteinExistence type="predicted"/>
<dbReference type="RefSeq" id="WP_174140128.1">
    <property type="nucleotide sequence ID" value="NZ_JABUFE010000028.1"/>
</dbReference>
<reference evidence="2 3" key="1">
    <citation type="submission" date="2020-06" db="EMBL/GenBank/DDBJ databases">
        <title>Sulfitobacter algicola sp. nov., isolated from green algae.</title>
        <authorList>
            <person name="Wang C."/>
        </authorList>
    </citation>
    <scope>NUCLEOTIDE SEQUENCE [LARGE SCALE GENOMIC DNA]</scope>
    <source>
        <strain evidence="2 3">1151</strain>
    </source>
</reference>
<keyword evidence="3" id="KW-1185">Reference proteome</keyword>
<dbReference type="InterPro" id="IPR002934">
    <property type="entry name" value="Polymerase_NTP_transf_dom"/>
</dbReference>